<keyword evidence="3" id="KW-0812">Transmembrane</keyword>
<dbReference type="InterPro" id="IPR051201">
    <property type="entry name" value="Chloro_Bact_Ser_Proteases"/>
</dbReference>
<evidence type="ECO:0000256" key="1">
    <source>
        <dbReference type="ARBA" id="ARBA00022670"/>
    </source>
</evidence>
<keyword evidence="3" id="KW-1133">Transmembrane helix</keyword>
<dbReference type="SMART" id="SM00228">
    <property type="entry name" value="PDZ"/>
    <property type="match status" value="1"/>
</dbReference>
<dbReference type="InterPro" id="IPR036034">
    <property type="entry name" value="PDZ_sf"/>
</dbReference>
<feature type="transmembrane region" description="Helical" evidence="3">
    <location>
        <begin position="9"/>
        <end position="33"/>
    </location>
</feature>
<comment type="caution">
    <text evidence="5">The sequence shown here is derived from an EMBL/GenBank/DDBJ whole genome shotgun (WGS) entry which is preliminary data.</text>
</comment>
<accession>A0A7X9E7H8</accession>
<keyword evidence="1 5" id="KW-0645">Protease</keyword>
<evidence type="ECO:0000256" key="2">
    <source>
        <dbReference type="ARBA" id="ARBA00022801"/>
    </source>
</evidence>
<dbReference type="InterPro" id="IPR009003">
    <property type="entry name" value="Peptidase_S1_PA"/>
</dbReference>
<dbReference type="Gene3D" id="2.30.42.10">
    <property type="match status" value="1"/>
</dbReference>
<proteinExistence type="predicted"/>
<dbReference type="InterPro" id="IPR001940">
    <property type="entry name" value="Peptidase_S1C"/>
</dbReference>
<feature type="domain" description="PDZ" evidence="4">
    <location>
        <begin position="286"/>
        <end position="372"/>
    </location>
</feature>
<dbReference type="PRINTS" id="PR00834">
    <property type="entry name" value="PROTEASES2C"/>
</dbReference>
<dbReference type="PANTHER" id="PTHR43343:SF3">
    <property type="entry name" value="PROTEASE DO-LIKE 8, CHLOROPLASTIC"/>
    <property type="match status" value="1"/>
</dbReference>
<gene>
    <name evidence="5" type="ORF">GYA37_03160</name>
</gene>
<dbReference type="Gene3D" id="2.40.10.120">
    <property type="match status" value="1"/>
</dbReference>
<dbReference type="PANTHER" id="PTHR43343">
    <property type="entry name" value="PEPTIDASE S12"/>
    <property type="match status" value="1"/>
</dbReference>
<dbReference type="SUPFAM" id="SSF50494">
    <property type="entry name" value="Trypsin-like serine proteases"/>
    <property type="match status" value="1"/>
</dbReference>
<organism evidence="5 6">
    <name type="scientific">candidate division WWE3 bacterium</name>
    <dbReference type="NCBI Taxonomy" id="2053526"/>
    <lineage>
        <taxon>Bacteria</taxon>
        <taxon>Katanobacteria</taxon>
    </lineage>
</organism>
<name>A0A7X9E7H8_UNCKA</name>
<reference evidence="5 6" key="1">
    <citation type="journal article" date="2020" name="Biotechnol. Biofuels">
        <title>New insights from the biogas microbiome by comprehensive genome-resolved metagenomics of nearly 1600 species originating from multiple anaerobic digesters.</title>
        <authorList>
            <person name="Campanaro S."/>
            <person name="Treu L."/>
            <person name="Rodriguez-R L.M."/>
            <person name="Kovalovszki A."/>
            <person name="Ziels R.M."/>
            <person name="Maus I."/>
            <person name="Zhu X."/>
            <person name="Kougias P.G."/>
            <person name="Basile A."/>
            <person name="Luo G."/>
            <person name="Schluter A."/>
            <person name="Konstantinidis K.T."/>
            <person name="Angelidaki I."/>
        </authorList>
    </citation>
    <scope>NUCLEOTIDE SEQUENCE [LARGE SCALE GENOMIC DNA]</scope>
    <source>
        <strain evidence="5">AS27yjCOA_202</strain>
    </source>
</reference>
<sequence length="400" mass="43750">MIKINKRKVIITGLLGLFVVVLVSGIFLSGLYIGKKGSIKFWNELKNEKSEKIINTQKSYDLSTCNESTANIAEELSDSVVTVSIKKLNIKTDLDSIFDPFNFFNFSPKRMNPNQKPEYEEIQQDIGTGFVVGDEKFVITNKHVVSDIEASYKIIDKADKEYEVSKIYRDPSNDLAILEVKGFSVDSITLGDSDKLRVGDDVVAIGTALGEFRHTVTTGVISGLGRGITAGDGFGGFVESLENIIQTDAAINPGNSGGPLINRCGEVIGVNVAVSRNAENIGFAIPINVVKNSLENFNKTGKFERAMLGVRYNMVSEQAALRNEVPVGAYVVEVVEGSSADEGGIKEGDIITSFNGEKLVNKNLADLVSKTKIGDKVKVKIYRWEEDKELELNITMKESV</sequence>
<evidence type="ECO:0000259" key="4">
    <source>
        <dbReference type="PROSITE" id="PS50106"/>
    </source>
</evidence>
<dbReference type="GO" id="GO:0006508">
    <property type="term" value="P:proteolysis"/>
    <property type="evidence" value="ECO:0007669"/>
    <property type="project" value="UniProtKB-KW"/>
</dbReference>
<keyword evidence="2" id="KW-0378">Hydrolase</keyword>
<evidence type="ECO:0000256" key="3">
    <source>
        <dbReference type="SAM" id="Phobius"/>
    </source>
</evidence>
<dbReference type="PROSITE" id="PS50106">
    <property type="entry name" value="PDZ"/>
    <property type="match status" value="1"/>
</dbReference>
<dbReference type="Proteomes" id="UP000590542">
    <property type="component" value="Unassembled WGS sequence"/>
</dbReference>
<dbReference type="SUPFAM" id="SSF50156">
    <property type="entry name" value="PDZ domain-like"/>
    <property type="match status" value="1"/>
</dbReference>
<dbReference type="EMBL" id="JAAZNV010000010">
    <property type="protein sequence ID" value="NMB91819.1"/>
    <property type="molecule type" value="Genomic_DNA"/>
</dbReference>
<dbReference type="Pfam" id="PF13365">
    <property type="entry name" value="Trypsin_2"/>
    <property type="match status" value="1"/>
</dbReference>
<evidence type="ECO:0000313" key="6">
    <source>
        <dbReference type="Proteomes" id="UP000590542"/>
    </source>
</evidence>
<dbReference type="GO" id="GO:0004252">
    <property type="term" value="F:serine-type endopeptidase activity"/>
    <property type="evidence" value="ECO:0007669"/>
    <property type="project" value="InterPro"/>
</dbReference>
<dbReference type="InterPro" id="IPR001478">
    <property type="entry name" value="PDZ"/>
</dbReference>
<keyword evidence="3" id="KW-0472">Membrane</keyword>
<protein>
    <submittedName>
        <fullName evidence="5">Trypsin-like serine protease</fullName>
    </submittedName>
</protein>
<dbReference type="Pfam" id="PF13180">
    <property type="entry name" value="PDZ_2"/>
    <property type="match status" value="1"/>
</dbReference>
<evidence type="ECO:0000313" key="5">
    <source>
        <dbReference type="EMBL" id="NMB91819.1"/>
    </source>
</evidence>
<dbReference type="AlphaFoldDB" id="A0A7X9E7H8"/>